<name>A0ABD1E9P8_HYPHA</name>
<accession>A0ABD1E9P8</accession>
<gene>
    <name evidence="2" type="ORF">ABEB36_013136</name>
</gene>
<protein>
    <submittedName>
        <fullName evidence="2">Uncharacterized protein</fullName>
    </submittedName>
</protein>
<comment type="caution">
    <text evidence="2">The sequence shown here is derived from an EMBL/GenBank/DDBJ whole genome shotgun (WGS) entry which is preliminary data.</text>
</comment>
<dbReference type="EMBL" id="JBDJPC010000010">
    <property type="protein sequence ID" value="KAL1490444.1"/>
    <property type="molecule type" value="Genomic_DNA"/>
</dbReference>
<evidence type="ECO:0000256" key="1">
    <source>
        <dbReference type="SAM" id="Coils"/>
    </source>
</evidence>
<organism evidence="2 3">
    <name type="scientific">Hypothenemus hampei</name>
    <name type="common">Coffee berry borer</name>
    <dbReference type="NCBI Taxonomy" id="57062"/>
    <lineage>
        <taxon>Eukaryota</taxon>
        <taxon>Metazoa</taxon>
        <taxon>Ecdysozoa</taxon>
        <taxon>Arthropoda</taxon>
        <taxon>Hexapoda</taxon>
        <taxon>Insecta</taxon>
        <taxon>Pterygota</taxon>
        <taxon>Neoptera</taxon>
        <taxon>Endopterygota</taxon>
        <taxon>Coleoptera</taxon>
        <taxon>Polyphaga</taxon>
        <taxon>Cucujiformia</taxon>
        <taxon>Curculionidae</taxon>
        <taxon>Scolytinae</taxon>
        <taxon>Hypothenemus</taxon>
    </lineage>
</organism>
<keyword evidence="3" id="KW-1185">Reference proteome</keyword>
<proteinExistence type="predicted"/>
<evidence type="ECO:0000313" key="2">
    <source>
        <dbReference type="EMBL" id="KAL1490444.1"/>
    </source>
</evidence>
<feature type="coiled-coil region" evidence="1">
    <location>
        <begin position="106"/>
        <end position="140"/>
    </location>
</feature>
<keyword evidence="1" id="KW-0175">Coiled coil</keyword>
<evidence type="ECO:0000313" key="3">
    <source>
        <dbReference type="Proteomes" id="UP001566132"/>
    </source>
</evidence>
<reference evidence="2 3" key="1">
    <citation type="submission" date="2024-05" db="EMBL/GenBank/DDBJ databases">
        <title>Genetic variation in Jamaican populations of the coffee berry borer (Hypothenemus hampei).</title>
        <authorList>
            <person name="Errbii M."/>
            <person name="Myrie A."/>
        </authorList>
    </citation>
    <scope>NUCLEOTIDE SEQUENCE [LARGE SCALE GENOMIC DNA]</scope>
    <source>
        <strain evidence="2">JA-Hopewell-2020-01-JO</strain>
        <tissue evidence="2">Whole body</tissue>
    </source>
</reference>
<dbReference type="Proteomes" id="UP001566132">
    <property type="component" value="Unassembled WGS sequence"/>
</dbReference>
<feature type="coiled-coil region" evidence="1">
    <location>
        <begin position="173"/>
        <end position="228"/>
    </location>
</feature>
<sequence>MAIAMDSQTIYHNNYELMKFPYSISTASKNNSLREDWQKMTVEKADLIRKLAAFEEKQRHDLNYIHKITQKLGQLKIAQEMIQGDVQKVKEDMTCMNTLTKSIDLAQDNEKKFEELYDIIQNLKTEKSILEQENIKYKAKAEKLEFYVIGNEPLLKETNLAAKVFLNQCQRTSENLRQQIVMQNDMIQHLTEKLGKENKANLKLLTTNEIKEQELTVLKEKIRKLQKSRNSLELWISDSESE</sequence>
<dbReference type="AlphaFoldDB" id="A0ABD1E9P8"/>